<gene>
    <name evidence="2" type="ORF">OSJNBa0012L23.37</name>
</gene>
<organism evidence="2 3">
    <name type="scientific">Oryza sativa subsp. japonica</name>
    <name type="common">Rice</name>
    <dbReference type="NCBI Taxonomy" id="39947"/>
    <lineage>
        <taxon>Eukaryota</taxon>
        <taxon>Viridiplantae</taxon>
        <taxon>Streptophyta</taxon>
        <taxon>Embryophyta</taxon>
        <taxon>Tracheophyta</taxon>
        <taxon>Spermatophyta</taxon>
        <taxon>Magnoliopsida</taxon>
        <taxon>Liliopsida</taxon>
        <taxon>Poales</taxon>
        <taxon>Poaceae</taxon>
        <taxon>BOP clade</taxon>
        <taxon>Oryzoideae</taxon>
        <taxon>Oryzeae</taxon>
        <taxon>Oryzinae</taxon>
        <taxon>Oryza</taxon>
        <taxon>Oryza sativa</taxon>
    </lineage>
</organism>
<protein>
    <submittedName>
        <fullName evidence="2">Uncharacterized protein</fullName>
    </submittedName>
</protein>
<reference evidence="3" key="2">
    <citation type="journal article" date="2008" name="Nucleic Acids Res.">
        <title>The rice annotation project database (RAP-DB): 2008 update.</title>
        <authorList>
            <consortium name="The rice annotation project (RAP)"/>
        </authorList>
    </citation>
    <scope>GENOME REANNOTATION</scope>
    <source>
        <strain evidence="3">cv. Nipponbare</strain>
    </source>
</reference>
<dbReference type="Proteomes" id="UP000000763">
    <property type="component" value="Chromosome 10"/>
</dbReference>
<reference evidence="3" key="1">
    <citation type="journal article" date="2005" name="Nature">
        <title>The map-based sequence of the rice genome.</title>
        <authorList>
            <consortium name="International rice genome sequencing project (IRGSP)"/>
            <person name="Matsumoto T."/>
            <person name="Wu J."/>
            <person name="Kanamori H."/>
            <person name="Katayose Y."/>
            <person name="Fujisawa M."/>
            <person name="Namiki N."/>
            <person name="Mizuno H."/>
            <person name="Yamamoto K."/>
            <person name="Antonio B.A."/>
            <person name="Baba T."/>
            <person name="Sakata K."/>
            <person name="Nagamura Y."/>
            <person name="Aoki H."/>
            <person name="Arikawa K."/>
            <person name="Arita K."/>
            <person name="Bito T."/>
            <person name="Chiden Y."/>
            <person name="Fujitsuka N."/>
            <person name="Fukunaka R."/>
            <person name="Hamada M."/>
            <person name="Harada C."/>
            <person name="Hayashi A."/>
            <person name="Hijishita S."/>
            <person name="Honda M."/>
            <person name="Hosokawa S."/>
            <person name="Ichikawa Y."/>
            <person name="Idonuma A."/>
            <person name="Iijima M."/>
            <person name="Ikeda M."/>
            <person name="Ikeno M."/>
            <person name="Ito K."/>
            <person name="Ito S."/>
            <person name="Ito T."/>
            <person name="Ito Y."/>
            <person name="Ito Y."/>
            <person name="Iwabuchi A."/>
            <person name="Kamiya K."/>
            <person name="Karasawa W."/>
            <person name="Kurita K."/>
            <person name="Katagiri S."/>
            <person name="Kikuta A."/>
            <person name="Kobayashi H."/>
            <person name="Kobayashi N."/>
            <person name="Machita K."/>
            <person name="Maehara T."/>
            <person name="Masukawa M."/>
            <person name="Mizubayashi T."/>
            <person name="Mukai Y."/>
            <person name="Nagasaki H."/>
            <person name="Nagata Y."/>
            <person name="Naito S."/>
            <person name="Nakashima M."/>
            <person name="Nakama Y."/>
            <person name="Nakamichi Y."/>
            <person name="Nakamura M."/>
            <person name="Meguro A."/>
            <person name="Negishi M."/>
            <person name="Ohta I."/>
            <person name="Ohta T."/>
            <person name="Okamoto M."/>
            <person name="Ono N."/>
            <person name="Saji S."/>
            <person name="Sakaguchi M."/>
            <person name="Sakai K."/>
            <person name="Shibata M."/>
            <person name="Shimokawa T."/>
            <person name="Song J."/>
            <person name="Takazaki Y."/>
            <person name="Terasawa K."/>
            <person name="Tsugane M."/>
            <person name="Tsuji K."/>
            <person name="Ueda S."/>
            <person name="Waki K."/>
            <person name="Yamagata H."/>
            <person name="Yamamoto M."/>
            <person name="Yamamoto S."/>
            <person name="Yamane H."/>
            <person name="Yoshiki S."/>
            <person name="Yoshihara R."/>
            <person name="Yukawa K."/>
            <person name="Zhong H."/>
            <person name="Yano M."/>
            <person name="Yuan Q."/>
            <person name="Ouyang S."/>
            <person name="Liu J."/>
            <person name="Jones K.M."/>
            <person name="Gansberger K."/>
            <person name="Moffat K."/>
            <person name="Hill J."/>
            <person name="Bera J."/>
            <person name="Fadrosh D."/>
            <person name="Jin S."/>
            <person name="Johri S."/>
            <person name="Kim M."/>
            <person name="Overton L."/>
            <person name="Reardon M."/>
            <person name="Tsitrin T."/>
            <person name="Vuong H."/>
            <person name="Weaver B."/>
            <person name="Ciecko A."/>
            <person name="Tallon L."/>
            <person name="Jackson J."/>
            <person name="Pai G."/>
            <person name="Aken S.V."/>
            <person name="Utterback T."/>
            <person name="Reidmuller S."/>
            <person name="Feldblyum T."/>
            <person name="Hsiao J."/>
            <person name="Zismann V."/>
            <person name="Iobst S."/>
            <person name="de Vazeille A.R."/>
            <person name="Buell C.R."/>
            <person name="Ying K."/>
            <person name="Li Y."/>
            <person name="Lu T."/>
            <person name="Huang Y."/>
            <person name="Zhao Q."/>
            <person name="Feng Q."/>
            <person name="Zhang L."/>
            <person name="Zhu J."/>
            <person name="Weng Q."/>
            <person name="Mu J."/>
            <person name="Lu Y."/>
            <person name="Fan D."/>
            <person name="Liu Y."/>
            <person name="Guan J."/>
            <person name="Zhang Y."/>
            <person name="Yu S."/>
            <person name="Liu X."/>
            <person name="Zhang Y."/>
            <person name="Hong G."/>
            <person name="Han B."/>
            <person name="Choisne N."/>
            <person name="Demange N."/>
            <person name="Orjeda G."/>
            <person name="Samain S."/>
            <person name="Cattolico L."/>
            <person name="Pelletier E."/>
            <person name="Couloux A."/>
            <person name="Segurens B."/>
            <person name="Wincker P."/>
            <person name="D'Hont A."/>
            <person name="Scarpelli C."/>
            <person name="Weissenbach J."/>
            <person name="Salanoubat M."/>
            <person name="Quetier F."/>
            <person name="Yu Y."/>
            <person name="Kim H.R."/>
            <person name="Rambo T."/>
            <person name="Currie J."/>
            <person name="Collura K."/>
            <person name="Luo M."/>
            <person name="Yang T."/>
            <person name="Ammiraju J.S.S."/>
            <person name="Engler F."/>
            <person name="Soderlund C."/>
            <person name="Wing R.A."/>
            <person name="Palmer L.E."/>
            <person name="de la Bastide M."/>
            <person name="Spiegel L."/>
            <person name="Nascimento L."/>
            <person name="Zutavern T."/>
            <person name="O'Shaughnessy A."/>
            <person name="Dike S."/>
            <person name="Dedhia N."/>
            <person name="Preston R."/>
            <person name="Balija V."/>
            <person name="McCombie W.R."/>
            <person name="Chow T."/>
            <person name="Chen H."/>
            <person name="Chung M."/>
            <person name="Chen C."/>
            <person name="Shaw J."/>
            <person name="Wu H."/>
            <person name="Hsiao K."/>
            <person name="Chao Y."/>
            <person name="Chu M."/>
            <person name="Cheng C."/>
            <person name="Hour A."/>
            <person name="Lee P."/>
            <person name="Lin S."/>
            <person name="Lin Y."/>
            <person name="Liou J."/>
            <person name="Liu S."/>
            <person name="Hsing Y."/>
            <person name="Raghuvanshi S."/>
            <person name="Mohanty A."/>
            <person name="Bharti A.K."/>
            <person name="Gaur A."/>
            <person name="Gupta V."/>
            <person name="Kumar D."/>
            <person name="Ravi V."/>
            <person name="Vij S."/>
            <person name="Kapur A."/>
            <person name="Khurana P."/>
            <person name="Khurana P."/>
            <person name="Khurana J.P."/>
            <person name="Tyagi A.K."/>
            <person name="Gaikwad K."/>
            <person name="Singh A."/>
            <person name="Dalal V."/>
            <person name="Srivastava S."/>
            <person name="Dixit A."/>
            <person name="Pal A.K."/>
            <person name="Ghazi I.A."/>
            <person name="Yadav M."/>
            <person name="Pandit A."/>
            <person name="Bhargava A."/>
            <person name="Sureshbabu K."/>
            <person name="Batra K."/>
            <person name="Sharma T.R."/>
            <person name="Mohapatra T."/>
            <person name="Singh N.K."/>
            <person name="Messing J."/>
            <person name="Nelson A.B."/>
            <person name="Fuks G."/>
            <person name="Kavchok S."/>
            <person name="Keizer G."/>
            <person name="Linton E."/>
            <person name="Llaca V."/>
            <person name="Song R."/>
            <person name="Tanyolac B."/>
            <person name="Young S."/>
            <person name="Ho-Il K."/>
            <person name="Hahn J.H."/>
            <person name="Sangsakoo G."/>
            <person name="Vanavichit A."/>
            <person name="de Mattos Luiz.A.T."/>
            <person name="Zimmer P.D."/>
            <person name="Malone G."/>
            <person name="Dellagostin O."/>
            <person name="de Oliveira A.C."/>
            <person name="Bevan M."/>
            <person name="Bancroft I."/>
            <person name="Minx P."/>
            <person name="Cordum H."/>
            <person name="Wilson R."/>
            <person name="Cheng Z."/>
            <person name="Jin W."/>
            <person name="Jiang J."/>
            <person name="Leong S.A."/>
            <person name="Iwama H."/>
            <person name="Gojobori T."/>
            <person name="Itoh T."/>
            <person name="Niimura Y."/>
            <person name="Fujii Y."/>
            <person name="Habara T."/>
            <person name="Sakai H."/>
            <person name="Sato Y."/>
            <person name="Wilson G."/>
            <person name="Kumar K."/>
            <person name="McCouch S."/>
            <person name="Juretic N."/>
            <person name="Hoen D."/>
            <person name="Wright S."/>
            <person name="Bruskiewich R."/>
            <person name="Bureau T."/>
            <person name="Miyao A."/>
            <person name="Hirochika H."/>
            <person name="Nishikawa T."/>
            <person name="Kadowaki K."/>
            <person name="Sugiura M."/>
            <person name="Burr B."/>
            <person name="Sasaki T."/>
        </authorList>
    </citation>
    <scope>NUCLEOTIDE SEQUENCE [LARGE SCALE GENOMIC DNA]</scope>
    <source>
        <strain evidence="3">cv. Nipponbare</strain>
    </source>
</reference>
<dbReference type="AlphaFoldDB" id="Q7G2L1"/>
<dbReference type="EMBL" id="AC051632">
    <property type="protein sequence ID" value="AAM91868.1"/>
    <property type="molecule type" value="Genomic_DNA"/>
</dbReference>
<keyword evidence="1" id="KW-0472">Membrane</keyword>
<feature type="transmembrane region" description="Helical" evidence="1">
    <location>
        <begin position="20"/>
        <end position="39"/>
    </location>
</feature>
<evidence type="ECO:0000313" key="3">
    <source>
        <dbReference type="Proteomes" id="UP000000763"/>
    </source>
</evidence>
<keyword evidence="1" id="KW-0812">Transmembrane</keyword>
<proteinExistence type="predicted"/>
<name>Q7G2L1_ORYSJ</name>
<evidence type="ECO:0000313" key="2">
    <source>
        <dbReference type="EMBL" id="AAM91868.1"/>
    </source>
</evidence>
<evidence type="ECO:0000256" key="1">
    <source>
        <dbReference type="SAM" id="Phobius"/>
    </source>
</evidence>
<keyword evidence="1" id="KW-1133">Transmembrane helix</keyword>
<sequence>MERYMLKGPLQVVGFVWETGFGRDGFFWVIWLFSMRFYMKRGG</sequence>
<accession>Q7G2L1</accession>